<evidence type="ECO:0000313" key="3">
    <source>
        <dbReference type="Proteomes" id="UP001277761"/>
    </source>
</evidence>
<name>A0ABU4VH02_9ACTN</name>
<feature type="region of interest" description="Disordered" evidence="1">
    <location>
        <begin position="72"/>
        <end position="95"/>
    </location>
</feature>
<reference evidence="2 3" key="1">
    <citation type="submission" date="2023-11" db="EMBL/GenBank/DDBJ databases">
        <authorList>
            <person name="Xu M."/>
            <person name="Jiang T."/>
        </authorList>
    </citation>
    <scope>NUCLEOTIDE SEQUENCE [LARGE SCALE GENOMIC DNA]</scope>
    <source>
        <strain evidence="2 3">SD</strain>
    </source>
</reference>
<protein>
    <submittedName>
        <fullName evidence="2">Uncharacterized protein</fullName>
    </submittedName>
</protein>
<evidence type="ECO:0000313" key="2">
    <source>
        <dbReference type="EMBL" id="MDX8151090.1"/>
    </source>
</evidence>
<proteinExistence type="predicted"/>
<sequence>MSVRAAAAAQRPRMARALRKVEEARRELAKVADGVHAEVLAEIRITHPDQVDELADLLRGEAAQRPLAVLVTTPPTTPADHAGEEAPHAPKHLRR</sequence>
<organism evidence="2 3">
    <name type="scientific">Patulibacter brassicae</name>
    <dbReference type="NCBI Taxonomy" id="1705717"/>
    <lineage>
        <taxon>Bacteria</taxon>
        <taxon>Bacillati</taxon>
        <taxon>Actinomycetota</taxon>
        <taxon>Thermoleophilia</taxon>
        <taxon>Solirubrobacterales</taxon>
        <taxon>Patulibacteraceae</taxon>
        <taxon>Patulibacter</taxon>
    </lineage>
</organism>
<comment type="caution">
    <text evidence="2">The sequence shown here is derived from an EMBL/GenBank/DDBJ whole genome shotgun (WGS) entry which is preliminary data.</text>
</comment>
<evidence type="ECO:0000256" key="1">
    <source>
        <dbReference type="SAM" id="MobiDB-lite"/>
    </source>
</evidence>
<gene>
    <name evidence="2" type="ORF">SK069_05760</name>
</gene>
<dbReference type="EMBL" id="JAXAVX010000002">
    <property type="protein sequence ID" value="MDX8151090.1"/>
    <property type="molecule type" value="Genomic_DNA"/>
</dbReference>
<dbReference type="Proteomes" id="UP001277761">
    <property type="component" value="Unassembled WGS sequence"/>
</dbReference>
<keyword evidence="3" id="KW-1185">Reference proteome</keyword>
<dbReference type="RefSeq" id="WP_319953243.1">
    <property type="nucleotide sequence ID" value="NZ_JAXAVX010000002.1"/>
</dbReference>
<accession>A0ABU4VH02</accession>